<dbReference type="RefSeq" id="XP_025420452.1">
    <property type="nucleotide sequence ID" value="XM_025564667.1"/>
</dbReference>
<reference evidence="2" key="1">
    <citation type="submission" date="2025-08" db="UniProtKB">
        <authorList>
            <consortium name="RefSeq"/>
        </authorList>
    </citation>
    <scope>IDENTIFICATION</scope>
    <source>
        <tissue evidence="2">Whole body</tissue>
    </source>
</reference>
<protein>
    <submittedName>
        <fullName evidence="2">Uncharacterized protein LOC112690620</fullName>
    </submittedName>
</protein>
<dbReference type="Proteomes" id="UP000694846">
    <property type="component" value="Unplaced"/>
</dbReference>
<keyword evidence="1" id="KW-1185">Reference proteome</keyword>
<name>A0A8B8GCL6_9HEMI</name>
<sequence length="196" mass="22776">MYLFCNFIENVEKSQSILVTMLKEKIKDPGSKNKLEEMLKTPHLTENCKNAVIFFLLHSVFISTAKKTTRGESGKISLKKFSIRESQNSFVLTGKTSAELEEILSKNTTQIQPCLLVVGEINSPKQIMVYFDSIKYVISTMIKAIEICFSIFHVFNIEYLIESGNCWFFIQQYYFKFKTSYDKPCIQWNQTILQLK</sequence>
<dbReference type="OrthoDB" id="6621820at2759"/>
<organism evidence="1 2">
    <name type="scientific">Sipha flava</name>
    <name type="common">yellow sugarcane aphid</name>
    <dbReference type="NCBI Taxonomy" id="143950"/>
    <lineage>
        <taxon>Eukaryota</taxon>
        <taxon>Metazoa</taxon>
        <taxon>Ecdysozoa</taxon>
        <taxon>Arthropoda</taxon>
        <taxon>Hexapoda</taxon>
        <taxon>Insecta</taxon>
        <taxon>Pterygota</taxon>
        <taxon>Neoptera</taxon>
        <taxon>Paraneoptera</taxon>
        <taxon>Hemiptera</taxon>
        <taxon>Sternorrhyncha</taxon>
        <taxon>Aphidomorpha</taxon>
        <taxon>Aphidoidea</taxon>
        <taxon>Aphididae</taxon>
        <taxon>Sipha</taxon>
    </lineage>
</organism>
<dbReference type="AlphaFoldDB" id="A0A8B8GCL6"/>
<dbReference type="GeneID" id="112690620"/>
<accession>A0A8B8GCL6</accession>
<evidence type="ECO:0000313" key="1">
    <source>
        <dbReference type="Proteomes" id="UP000694846"/>
    </source>
</evidence>
<gene>
    <name evidence="2" type="primary">LOC112690620</name>
</gene>
<evidence type="ECO:0000313" key="2">
    <source>
        <dbReference type="RefSeq" id="XP_025420452.1"/>
    </source>
</evidence>
<feature type="non-terminal residue" evidence="2">
    <location>
        <position position="196"/>
    </location>
</feature>
<proteinExistence type="predicted"/>